<protein>
    <submittedName>
        <fullName evidence="1">Uncharacterized protein</fullName>
    </submittedName>
</protein>
<gene>
    <name evidence="1" type="ORF">PYCCODRAFT_91585</name>
</gene>
<evidence type="ECO:0000313" key="2">
    <source>
        <dbReference type="Proteomes" id="UP000193067"/>
    </source>
</evidence>
<organism evidence="1 2">
    <name type="scientific">Trametes coccinea (strain BRFM310)</name>
    <name type="common">Pycnoporus coccineus</name>
    <dbReference type="NCBI Taxonomy" id="1353009"/>
    <lineage>
        <taxon>Eukaryota</taxon>
        <taxon>Fungi</taxon>
        <taxon>Dikarya</taxon>
        <taxon>Basidiomycota</taxon>
        <taxon>Agaricomycotina</taxon>
        <taxon>Agaricomycetes</taxon>
        <taxon>Polyporales</taxon>
        <taxon>Polyporaceae</taxon>
        <taxon>Trametes</taxon>
    </lineage>
</organism>
<evidence type="ECO:0000313" key="1">
    <source>
        <dbReference type="EMBL" id="OSC96344.1"/>
    </source>
</evidence>
<reference evidence="1 2" key="1">
    <citation type="journal article" date="2015" name="Biotechnol. Biofuels">
        <title>Enhanced degradation of softwood versus hardwood by the white-rot fungus Pycnoporus coccineus.</title>
        <authorList>
            <person name="Couturier M."/>
            <person name="Navarro D."/>
            <person name="Chevret D."/>
            <person name="Henrissat B."/>
            <person name="Piumi F."/>
            <person name="Ruiz-Duenas F.J."/>
            <person name="Martinez A.T."/>
            <person name="Grigoriev I.V."/>
            <person name="Riley R."/>
            <person name="Lipzen A."/>
            <person name="Berrin J.G."/>
            <person name="Master E.R."/>
            <person name="Rosso M.N."/>
        </authorList>
    </citation>
    <scope>NUCLEOTIDE SEQUENCE [LARGE SCALE GENOMIC DNA]</scope>
    <source>
        <strain evidence="1 2">BRFM310</strain>
    </source>
</reference>
<dbReference type="AlphaFoldDB" id="A0A1Y2I5D2"/>
<proteinExistence type="predicted"/>
<dbReference type="EMBL" id="KZ084188">
    <property type="protein sequence ID" value="OSC96344.1"/>
    <property type="molecule type" value="Genomic_DNA"/>
</dbReference>
<keyword evidence="2" id="KW-1185">Reference proteome</keyword>
<sequence>MAKRTAVRGAERGELGRRRRYAHNDDERNIGTADVIRCVCGVRTVRRSAVLLGLRMHPPTAESCTPPTEAAFRFAQAGQEPVRPSSSCHGVNEACVGWRLRAEKAVSPAFGICVRTTAGGGGVNRRAHLSVNNGLRAYKEEWMRAGMDRDLCPSVLFPPRPHAHSLVHRSAAPSFVPPSPLLSRTHRRRRRRRRRRHRYRHGWRLVWSPLVQTRVDRCTALTR</sequence>
<accession>A0A1Y2I5D2</accession>
<name>A0A1Y2I5D2_TRAC3</name>
<dbReference type="Proteomes" id="UP000193067">
    <property type="component" value="Unassembled WGS sequence"/>
</dbReference>